<feature type="region of interest" description="Disordered" evidence="3">
    <location>
        <begin position="998"/>
        <end position="1034"/>
    </location>
</feature>
<dbReference type="Gene3D" id="3.90.70.100">
    <property type="match status" value="1"/>
</dbReference>
<dbReference type="EMBL" id="QJNS01000099">
    <property type="protein sequence ID" value="RYO87574.1"/>
    <property type="molecule type" value="Genomic_DNA"/>
</dbReference>
<dbReference type="PROSITE" id="PS51743">
    <property type="entry name" value="ALPHAVIRUS_MT"/>
    <property type="match status" value="1"/>
</dbReference>
<feature type="compositionally biased region" description="Basic and acidic residues" evidence="3">
    <location>
        <begin position="686"/>
        <end position="703"/>
    </location>
</feature>
<dbReference type="InterPro" id="IPR002588">
    <property type="entry name" value="Alphavirus-like_MT_dom"/>
</dbReference>
<evidence type="ECO:0000256" key="3">
    <source>
        <dbReference type="SAM" id="MobiDB-lite"/>
    </source>
</evidence>
<proteinExistence type="predicted"/>
<evidence type="ECO:0000313" key="5">
    <source>
        <dbReference type="EMBL" id="RYO87574.1"/>
    </source>
</evidence>
<evidence type="ECO:0000313" key="6">
    <source>
        <dbReference type="Proteomes" id="UP000294003"/>
    </source>
</evidence>
<dbReference type="PROSITE" id="PS51738">
    <property type="entry name" value="PEPTIDASE_C21"/>
    <property type="match status" value="1"/>
</dbReference>
<sequence length="1954" mass="219933">MSGGPETLNAVQAQITSAEHRFNIELDHVVRVRLMEHEIARYGGFRLPPIGHSYFRNLGISTNSEAAGSHSHPVSKTLEDYVLRVVLPAWFTVADKPFASWFLKEGKHNRLLNDLGVPDNQRHEYPLLNFRITEPDGGRYRILRNLPPPYVEQEVLFLHDALHHLTPADIVKIFGMSPELNCIIGTVEYPVPLLLGARAFECAAYAYRLTGDGNFEHAPDRVWSESYTQPLSGRWLLDTASMHANGIDLGVHIQWVYPCHTVVITRGLSLVNSPRTLQVPGYKMVQTSRGPRLLRQEPIDFAINYSYPVGHATDASVQGRVNMWCNDHRGVLVPTADRRLMADVAYRERLRLKQTGLPSGFIGSVYTGNGALVDLALTTTLGRFTKLIPSHPDPGLGTELAIWHSPRKALYADGTWQLSQLFVNYRKLDKKDLTAAMASIIFRDEKIDWDMVNVLPPAMGQGSPRRLSDEAPRPLVLGVAGLATLAFALRKGSERKLLLFIVRTLRWIPKSALVRLIRQRPLLLPLFNVLDRYFPPILPTLWNGIIKPALLLLDRKMEDLIASFLRHLRTWLGDRFPIVAVIDLALHQLLSPQYIMLPGNHNPTGNNDDDSSDSGSNDDDSGDDGGDSDDDDSDGDDFHDAYPEPPGPDFDGDEPFDDDDWPPPPPRAPRRGRGGRGGGGRGGRGGRQDDDRGERRGRGDDQQPGRGGRGGRGRGRGGREAPPQPQRRFPGPAPPPPRPDNEIPALVHNVSTGVATGNWRNFAQPGPQTQELHVLLTDGTVEDFMKSQTAWIRGDMFVHEPDQGFMGFHLPAEWEKVNEGVYRDASNRRAPMACRARKLEDAYAKAVANPCRLWGIRHEDLPAQDKRPPLPENVHSIDMGGNTWFMFAPVLAGNGTDDLDPDLPAPPPRNSGWCLIDAVQDTTGRPRQQIWRHLLQNCPDVEPPLPDVNMSPKELTHSHLRRMARPMEICFRVHGRNNKFIVGDDRLPCFDIYHSTNHWSGTKPSPAPTPPPSSGGGPVSGYGNGQNKNKGARPRSELAERLWISCRSWGLTYRPSTKRAKVALRAIRDFQFGELLRKDPQWIAKAKSVVDCPPRASVRPIRIAGILGEGGTGKSYDMLEIIKSRYEHYPEDHSWCIVVATTDLRSKIVKGLGLADEDTWRVKTWEKAHIEPLPSTVLFDDCGLIPTFDLNMMLQLGPTDVFFTGEPGQSGMELPFGVPGWGDSRTMVECVKGAACEFRRKNRRLGDGTSSKLGVQSINPRKAFPLFSHTYRYLLALPIDPGDFYFNFNRCPPAHATVIASTNGQVKSYEAVNRHAFTVAGSQGQTFPVTELFIDSYMMKADNKAIYTALYRSSGDMYISLPHNYQKLQPASTILKGLLHAAATGDWDRLRAAVRDHKIRSCPPQLRDPLRNPGVKPPPLKDLLFKPLAGNGSVFNDMVCRQLTHYMKPKPETMRQWVYDNGWEEGRSRRSIVDRLLYFSKLPWLWLTHQLGYTDPKPDVEPGPVPKGDEFSPYFTLTGPSLGYSTNDMVDNPEVRADVVETLWKGEYFNREVKVNGEMTHQVDDRDAATSIFLRHRRNNSATEAWTFKERMVKPRPPKLTYLGGAEALKSHFDMVYDPKYPPFNETIWEEYQDEDTDNFLDKGEKALKNIAYRSDPSMDPSKAEIFLKAQSGFCTLINARFGGLSRYIYRAMRTALPAHIFLLNGVTLDDQEAWYQKFWNWAKKYYEDDFIAFDGTQNEEFLGFHILIMQALGIPQAVIDSYISWVTHLFGMLGDFGIFIASGFKPTWVFNTLDNMAFEALKHELTPASVAPVARSFSGDDSNHNEEVKERLAFRQLKHKFRLKSKGVHTTMPTFCGTINTPGGSFAEPELLAQRVLYRAQLGRINEAALAYAEHCSRLSKNIEGCLPYLNGYQIEMHTMTRRFLQETLRRQGRGLIGWFWTKLRPGHYDLSF</sequence>
<dbReference type="Pfam" id="PF00978">
    <property type="entry name" value="RdRP_2"/>
    <property type="match status" value="1"/>
</dbReference>
<feature type="region of interest" description="Disordered" evidence="3">
    <location>
        <begin position="600"/>
        <end position="744"/>
    </location>
</feature>
<gene>
    <name evidence="5" type="ORF">DL762_004220</name>
</gene>
<dbReference type="InterPro" id="IPR001788">
    <property type="entry name" value="RNA-dep_RNA_pol_alsuvir"/>
</dbReference>
<evidence type="ECO:0000259" key="4">
    <source>
        <dbReference type="PROSITE" id="PS51743"/>
    </source>
</evidence>
<evidence type="ECO:0000256" key="1">
    <source>
        <dbReference type="ARBA" id="ARBA00004173"/>
    </source>
</evidence>
<feature type="compositionally biased region" description="Acidic residues" evidence="3">
    <location>
        <begin position="650"/>
        <end position="661"/>
    </location>
</feature>
<feature type="compositionally biased region" description="Gly residues" evidence="3">
    <location>
        <begin position="675"/>
        <end position="685"/>
    </location>
</feature>
<dbReference type="SUPFAM" id="SSF56672">
    <property type="entry name" value="DNA/RNA polymerases"/>
    <property type="match status" value="1"/>
</dbReference>
<evidence type="ECO:0000256" key="2">
    <source>
        <dbReference type="ARBA" id="ARBA00023128"/>
    </source>
</evidence>
<keyword evidence="2" id="KW-0496">Mitochondrion</keyword>
<dbReference type="Proteomes" id="UP000294003">
    <property type="component" value="Unassembled WGS sequence"/>
</dbReference>
<comment type="subcellular location">
    <subcellularLocation>
        <location evidence="1">Mitochondrion</location>
    </subcellularLocation>
</comment>
<feature type="compositionally biased region" description="Acidic residues" evidence="3">
    <location>
        <begin position="607"/>
        <end position="635"/>
    </location>
</feature>
<accession>A0ABY0H8G0</accession>
<feature type="compositionally biased region" description="Gly residues" evidence="3">
    <location>
        <begin position="1014"/>
        <end position="1024"/>
    </location>
</feature>
<comment type="caution">
    <text evidence="5">The sequence shown here is derived from an EMBL/GenBank/DDBJ whole genome shotgun (WGS) entry which is preliminary data.</text>
</comment>
<reference evidence="5 6" key="1">
    <citation type="submission" date="2018-06" db="EMBL/GenBank/DDBJ databases">
        <title>Complete Genomes of Monosporascus.</title>
        <authorList>
            <person name="Robinson A.J."/>
            <person name="Natvig D.O."/>
        </authorList>
    </citation>
    <scope>NUCLEOTIDE SEQUENCE [LARGE SCALE GENOMIC DNA]</scope>
    <source>
        <strain evidence="5 6">CBS 609.92</strain>
    </source>
</reference>
<keyword evidence="6" id="KW-1185">Reference proteome</keyword>
<feature type="domain" description="Alphavirus-like MT" evidence="4">
    <location>
        <begin position="63"/>
        <end position="236"/>
    </location>
</feature>
<dbReference type="InterPro" id="IPR043181">
    <property type="entry name" value="TYMV_endopept_dom"/>
</dbReference>
<protein>
    <recommendedName>
        <fullName evidence="4">Alphavirus-like MT domain-containing protein</fullName>
    </recommendedName>
</protein>
<dbReference type="InterPro" id="IPR043502">
    <property type="entry name" value="DNA/RNA_pol_sf"/>
</dbReference>
<name>A0ABY0H8G0_9PEZI</name>
<dbReference type="Pfam" id="PF01660">
    <property type="entry name" value="Vmethyltransf"/>
    <property type="match status" value="1"/>
</dbReference>
<organism evidence="5 6">
    <name type="scientific">Monosporascus cannonballus</name>
    <dbReference type="NCBI Taxonomy" id="155416"/>
    <lineage>
        <taxon>Eukaryota</taxon>
        <taxon>Fungi</taxon>
        <taxon>Dikarya</taxon>
        <taxon>Ascomycota</taxon>
        <taxon>Pezizomycotina</taxon>
        <taxon>Sordariomycetes</taxon>
        <taxon>Xylariomycetidae</taxon>
        <taxon>Xylariales</taxon>
        <taxon>Xylariales incertae sedis</taxon>
        <taxon>Monosporascus</taxon>
    </lineage>
</organism>